<feature type="transmembrane region" description="Helical" evidence="1">
    <location>
        <begin position="76"/>
        <end position="96"/>
    </location>
</feature>
<evidence type="ECO:0000313" key="3">
    <source>
        <dbReference type="Proteomes" id="UP001597294"/>
    </source>
</evidence>
<reference evidence="3" key="1">
    <citation type="journal article" date="2019" name="Int. J. Syst. Evol. Microbiol.">
        <title>The Global Catalogue of Microorganisms (GCM) 10K type strain sequencing project: providing services to taxonomists for standard genome sequencing and annotation.</title>
        <authorList>
            <consortium name="The Broad Institute Genomics Platform"/>
            <consortium name="The Broad Institute Genome Sequencing Center for Infectious Disease"/>
            <person name="Wu L."/>
            <person name="Ma J."/>
        </authorList>
    </citation>
    <scope>NUCLEOTIDE SEQUENCE [LARGE SCALE GENOMIC DNA]</scope>
    <source>
        <strain evidence="3">CGMCC 4.7192</strain>
    </source>
</reference>
<feature type="transmembrane region" description="Helical" evidence="1">
    <location>
        <begin position="133"/>
        <end position="152"/>
    </location>
</feature>
<dbReference type="PANTHER" id="PTHR43471">
    <property type="entry name" value="ABC TRANSPORTER PERMEASE"/>
    <property type="match status" value="1"/>
</dbReference>
<accession>A0ABW5BLK4</accession>
<protein>
    <submittedName>
        <fullName evidence="2">ABC transporter permease subunit</fullName>
    </submittedName>
</protein>
<dbReference type="EMBL" id="JBHUII010000010">
    <property type="protein sequence ID" value="MFD2207043.1"/>
    <property type="molecule type" value="Genomic_DNA"/>
</dbReference>
<keyword evidence="1" id="KW-0472">Membrane</keyword>
<keyword evidence="1" id="KW-0812">Transmembrane</keyword>
<feature type="transmembrane region" description="Helical" evidence="1">
    <location>
        <begin position="197"/>
        <end position="221"/>
    </location>
</feature>
<dbReference type="Proteomes" id="UP001597294">
    <property type="component" value="Unassembled WGS sequence"/>
</dbReference>
<comment type="caution">
    <text evidence="2">The sequence shown here is derived from an EMBL/GenBank/DDBJ whole genome shotgun (WGS) entry which is preliminary data.</text>
</comment>
<keyword evidence="3" id="KW-1185">Reference proteome</keyword>
<dbReference type="Pfam" id="PF12679">
    <property type="entry name" value="ABC2_membrane_2"/>
    <property type="match status" value="1"/>
</dbReference>
<gene>
    <name evidence="2" type="ORF">ACFSKO_15555</name>
</gene>
<name>A0ABW5BLK4_9PROT</name>
<feature type="transmembrane region" description="Helical" evidence="1">
    <location>
        <begin position="41"/>
        <end position="64"/>
    </location>
</feature>
<feature type="transmembrane region" description="Helical" evidence="1">
    <location>
        <begin position="164"/>
        <end position="185"/>
    </location>
</feature>
<evidence type="ECO:0000256" key="1">
    <source>
        <dbReference type="SAM" id="Phobius"/>
    </source>
</evidence>
<dbReference type="PANTHER" id="PTHR43471:SF1">
    <property type="entry name" value="ABC TRANSPORTER PERMEASE PROTEIN NOSY-RELATED"/>
    <property type="match status" value="1"/>
</dbReference>
<dbReference type="RefSeq" id="WP_380253283.1">
    <property type="nucleotide sequence ID" value="NZ_JBHUII010000010.1"/>
</dbReference>
<keyword evidence="1" id="KW-1133">Transmembrane helix</keyword>
<sequence length="299" mass="32270">MSSSLILLLISFTQCSATERARDMNAIWTIALKEFRDALRNRWILAASLLLALLALSLAFVGTAPVGNVDVSMMQVTAVSLASLSVFLVPLIALMVSYDTIVGEIERGSMLLLLTYPVSRWQIIFGKFLGHTMILSIATIIGYGSAGCLIAYNTEITSVDDALIFISLTITTILLGSAFISLGYLLSVIVKERATAIGLAVAVWLFFVLLYDMALLGALVVDQGENMKADFVNLLLLFNPADSFRILNLTGFDSTAALSGMSSIAGRAILPPEFALLALASWITLPLLISGYIFSRKEI</sequence>
<organism evidence="2 3">
    <name type="scientific">Kiloniella antarctica</name>
    <dbReference type="NCBI Taxonomy" id="1550907"/>
    <lineage>
        <taxon>Bacteria</taxon>
        <taxon>Pseudomonadati</taxon>
        <taxon>Pseudomonadota</taxon>
        <taxon>Alphaproteobacteria</taxon>
        <taxon>Rhodospirillales</taxon>
        <taxon>Kiloniellaceae</taxon>
        <taxon>Kiloniella</taxon>
    </lineage>
</organism>
<feature type="transmembrane region" description="Helical" evidence="1">
    <location>
        <begin position="274"/>
        <end position="294"/>
    </location>
</feature>
<evidence type="ECO:0000313" key="2">
    <source>
        <dbReference type="EMBL" id="MFD2207043.1"/>
    </source>
</evidence>
<proteinExistence type="predicted"/>